<organism evidence="1 2">
    <name type="scientific">Paenibacillus oryzae</name>
    <dbReference type="NCBI Taxonomy" id="1844972"/>
    <lineage>
        <taxon>Bacteria</taxon>
        <taxon>Bacillati</taxon>
        <taxon>Bacillota</taxon>
        <taxon>Bacilli</taxon>
        <taxon>Bacillales</taxon>
        <taxon>Paenibacillaceae</taxon>
        <taxon>Paenibacillus</taxon>
    </lineage>
</organism>
<name>A0A1A5YI70_9BACL</name>
<dbReference type="AlphaFoldDB" id="A0A1A5YI70"/>
<evidence type="ECO:0008006" key="3">
    <source>
        <dbReference type="Google" id="ProtNLM"/>
    </source>
</evidence>
<proteinExistence type="predicted"/>
<dbReference type="OrthoDB" id="1904509at2"/>
<dbReference type="STRING" id="1844972.A7K91_19850"/>
<dbReference type="EMBL" id="LYPA01000059">
    <property type="protein sequence ID" value="OBR65297.1"/>
    <property type="molecule type" value="Genomic_DNA"/>
</dbReference>
<dbReference type="PROSITE" id="PS51257">
    <property type="entry name" value="PROKAR_LIPOPROTEIN"/>
    <property type="match status" value="1"/>
</dbReference>
<dbReference type="RefSeq" id="WP_068683504.1">
    <property type="nucleotide sequence ID" value="NZ_LYPA01000059.1"/>
</dbReference>
<protein>
    <recommendedName>
        <fullName evidence="3">DUF4830 domain-containing protein</fullName>
    </recommendedName>
</protein>
<evidence type="ECO:0000313" key="2">
    <source>
        <dbReference type="Proteomes" id="UP000092024"/>
    </source>
</evidence>
<evidence type="ECO:0000313" key="1">
    <source>
        <dbReference type="EMBL" id="OBR65297.1"/>
    </source>
</evidence>
<accession>A0A1A5YI70</accession>
<reference evidence="1 2" key="1">
    <citation type="submission" date="2016-05" db="EMBL/GenBank/DDBJ databases">
        <title>Paenibacillus oryzae. sp. nov., isolated from the rice root.</title>
        <authorList>
            <person name="Zhang J."/>
            <person name="Zhang X."/>
        </authorList>
    </citation>
    <scope>NUCLEOTIDE SEQUENCE [LARGE SCALE GENOMIC DNA]</scope>
    <source>
        <strain evidence="1 2">1DrF-4</strain>
    </source>
</reference>
<comment type="caution">
    <text evidence="1">The sequence shown here is derived from an EMBL/GenBank/DDBJ whole genome shotgun (WGS) entry which is preliminary data.</text>
</comment>
<dbReference type="Proteomes" id="UP000092024">
    <property type="component" value="Unassembled WGS sequence"/>
</dbReference>
<sequence length="185" mass="20450">MSNRPTRRLKAGVLALLPLSLFLMILIVSGCSDKAELSFSGDERKAADIIEARGYSIISAAGQSESYELSKEKLNQPPYMTIWSVQETEPDPYIGKTIASYSFVVSGHPLEQMYAASADHSSEYEIHINVLLSDGEVIAGYSYPVKKDNAALMGGVYSLDGKTQEELTGLSYSEWFAQWKNKYSE</sequence>
<keyword evidence="2" id="KW-1185">Reference proteome</keyword>
<gene>
    <name evidence="1" type="ORF">A7K91_19850</name>
</gene>